<protein>
    <submittedName>
        <fullName evidence="2">Arylesterase</fullName>
    </submittedName>
</protein>
<reference evidence="2 3" key="1">
    <citation type="submission" date="2020-11" db="EMBL/GenBank/DDBJ databases">
        <title>Algicoccus daihaiensis sp.nov., isolated from Daihai Lake in Inner Mongolia.</title>
        <authorList>
            <person name="Kai J."/>
        </authorList>
    </citation>
    <scope>NUCLEOTIDE SEQUENCE [LARGE SCALE GENOMIC DNA]</scope>
    <source>
        <strain evidence="3">f23</strain>
    </source>
</reference>
<dbReference type="InterPro" id="IPR036514">
    <property type="entry name" value="SGNH_hydro_sf"/>
</dbReference>
<gene>
    <name evidence="2" type="ORF">DHf2319_07360</name>
</gene>
<dbReference type="InterPro" id="IPR051532">
    <property type="entry name" value="Ester_Hydrolysis_Enzymes"/>
</dbReference>
<dbReference type="CDD" id="cd01822">
    <property type="entry name" value="Lysophospholipase_L1_like"/>
    <property type="match status" value="1"/>
</dbReference>
<evidence type="ECO:0000313" key="2">
    <source>
        <dbReference type="EMBL" id="UOD49315.1"/>
    </source>
</evidence>
<dbReference type="EMBL" id="CP063982">
    <property type="protein sequence ID" value="UOD49315.1"/>
    <property type="molecule type" value="Genomic_DNA"/>
</dbReference>
<organism evidence="2 3">
    <name type="scientific">Orrella daihaiensis</name>
    <dbReference type="NCBI Taxonomy" id="2782176"/>
    <lineage>
        <taxon>Bacteria</taxon>
        <taxon>Pseudomonadati</taxon>
        <taxon>Pseudomonadota</taxon>
        <taxon>Betaproteobacteria</taxon>
        <taxon>Burkholderiales</taxon>
        <taxon>Alcaligenaceae</taxon>
        <taxon>Orrella</taxon>
    </lineage>
</organism>
<dbReference type="RefSeq" id="WP_243477468.1">
    <property type="nucleotide sequence ID" value="NZ_CP063982.1"/>
</dbReference>
<dbReference type="SUPFAM" id="SSF52266">
    <property type="entry name" value="SGNH hydrolase"/>
    <property type="match status" value="1"/>
</dbReference>
<dbReference type="PANTHER" id="PTHR30383">
    <property type="entry name" value="THIOESTERASE 1/PROTEASE 1/LYSOPHOSPHOLIPASE L1"/>
    <property type="match status" value="1"/>
</dbReference>
<accession>A0ABY4AJN5</accession>
<evidence type="ECO:0000313" key="3">
    <source>
        <dbReference type="Proteomes" id="UP000831607"/>
    </source>
</evidence>
<dbReference type="PANTHER" id="PTHR30383:SF24">
    <property type="entry name" value="THIOESTERASE 1_PROTEASE 1_LYSOPHOSPHOLIPASE L1"/>
    <property type="match status" value="1"/>
</dbReference>
<feature type="domain" description="SGNH hydrolase-type esterase" evidence="1">
    <location>
        <begin position="50"/>
        <end position="208"/>
    </location>
</feature>
<sequence length="230" mass="25045">MYQLSHYWNRFFINIPLTKLTFLIFVGLVLFGTAHASTPKASLDRPILIVGDSLSSEYGIKRQSGWVQLLRNRLAEQYPEPPEVINASISGDTTSGGVTRLPALLKEHNPGLVIIELGGNDALRGLALDMTRNNLTRMVELSQKAGALTIVTGIQIPANYGPAYTEAFRSLYPEIAAATNSVLVPFLLAGLETDRNLFIEDGIHPSEQAQPILLENVWPAVQSALPAATP</sequence>
<dbReference type="Gene3D" id="3.40.50.1110">
    <property type="entry name" value="SGNH hydrolase"/>
    <property type="match status" value="1"/>
</dbReference>
<dbReference type="Proteomes" id="UP000831607">
    <property type="component" value="Chromosome"/>
</dbReference>
<dbReference type="Pfam" id="PF13472">
    <property type="entry name" value="Lipase_GDSL_2"/>
    <property type="match status" value="1"/>
</dbReference>
<proteinExistence type="predicted"/>
<keyword evidence="3" id="KW-1185">Reference proteome</keyword>
<dbReference type="InterPro" id="IPR013830">
    <property type="entry name" value="SGNH_hydro"/>
</dbReference>
<name>A0ABY4AJN5_9BURK</name>
<evidence type="ECO:0000259" key="1">
    <source>
        <dbReference type="Pfam" id="PF13472"/>
    </source>
</evidence>